<dbReference type="InterPro" id="IPR035969">
    <property type="entry name" value="Rab-GAP_TBC_sf"/>
</dbReference>
<dbReference type="Pfam" id="PF00566">
    <property type="entry name" value="RabGAP-TBC"/>
    <property type="match status" value="1"/>
</dbReference>
<dbReference type="FunFam" id="1.10.8.270:FF:000026">
    <property type="entry name" value="TBC (Tre-2/Bub2/Cdc16) domain family"/>
    <property type="match status" value="1"/>
</dbReference>
<dbReference type="OrthoDB" id="294251at2759"/>
<feature type="region of interest" description="Disordered" evidence="1">
    <location>
        <begin position="771"/>
        <end position="810"/>
    </location>
</feature>
<name>A0A167R413_CALVF</name>
<dbReference type="SUPFAM" id="SSF47923">
    <property type="entry name" value="Ypt/Rab-GAP domain of gyp1p"/>
    <property type="match status" value="2"/>
</dbReference>
<dbReference type="PANTHER" id="PTHR47219:SF20">
    <property type="entry name" value="TBC1 DOMAIN FAMILY MEMBER 2B"/>
    <property type="match status" value="1"/>
</dbReference>
<dbReference type="GO" id="GO:0031267">
    <property type="term" value="F:small GTPase binding"/>
    <property type="evidence" value="ECO:0007669"/>
    <property type="project" value="TreeGrafter"/>
</dbReference>
<keyword evidence="4" id="KW-1185">Reference proteome</keyword>
<feature type="region of interest" description="Disordered" evidence="1">
    <location>
        <begin position="433"/>
        <end position="465"/>
    </location>
</feature>
<proteinExistence type="predicted"/>
<gene>
    <name evidence="3" type="ORF">CALVIDRAFT_524842</name>
</gene>
<evidence type="ECO:0000256" key="1">
    <source>
        <dbReference type="SAM" id="MobiDB-lite"/>
    </source>
</evidence>
<feature type="region of interest" description="Disordered" evidence="1">
    <location>
        <begin position="492"/>
        <end position="524"/>
    </location>
</feature>
<sequence>MALPTPVDLHPLSPPDVVQSRRGQRTLRPDADAGSTSQPFSYFTLKSQSDERSLLNVIDDTASTQKPEPQVDDLPSPSNSPSHGRSRPAFSRSVNHARHMSVSSVSRPISIAPSAIPATDEHPQPPPPPAFNLAIPPSRTHLDQSLLPVDPAAFAKELTVDAARKVLETKWHLYSDQDIATAISSVSDISGSPAEQPTNPVHAALRVMSSAFEDLSRKYEDVRRAREAEDQKGSELASKAREQIESMPWAEREVARKVVELFFAEEQDKASPDTPGELPMSISQAMADVLTPLAGLPGSEEVSERSSLRPRSVTPSMLTAQSVDETSLPSSSNSSAQVKLPEGTVRNGKEKSFGEMLGNWIVGKPRSKKTPKQEAEDSGAVTPAPDDDSKSVSGISGDVSPAVSAAAAVKAVAGTLRSTSTTSSVLNALGISNAPSSSSSTPPSLMAPPDKPHRPRAHAHSVSGSSLPFFQPPLTSPASVSFSPASLPFGLPSAGTGSAPDDLTPSATREPSIHSSISSTPHKIGISPTHVQAIFNATRVMTSDPGSILIERGEGASSLVKKLAMNLVKNAREEGLTVNTARTPAKQAPTPGRPRPSVEALTALAPPPASAEKPTAANHTSHPADDAAAILRSALAASSKGLRGAMTGLTVSSSASKTQRVASTAEGSVQGQQLQAPAPQPPRPGTVELESIIPETAKPPTLFLANSSKSFIASPSFKPSLSKVSATRFARMSEALTDRYGFIYDISKHDLNLLRSAETAGNAAPATMTGVKIRDESDDEDEREEEKLGYQGGEDLRSISSRIPENEEAPDISLVSEGIPIDEDENLLSPSLSRAPSLRSPSKQRLSVSGPNAFGQAHAKAMIASQVLTVPANKEQVPHVSTVRQLLDSLKDIHDLQQEKQKLEWDAFLKKRKVKTIRGPPSGLGNKEDGSKESTGVGAILGLAKEPTDVDELRGGDAFIGIAQMGLSKGNKDDLREFARLVRKGVPLVYRPKVWMECSGAVEMMEPGLFHELLSSHEGEINVSLEEIEKDVRRTMPLNVFFGGDGVGVGKLRRVLQAYSWRNPSVGYCQGMNLITSSLLLVYADEEEAFWMLTSILERLLPADFFSPSLLVSRACPMVLLDYVHDLMPKLYNHLEEQGVDLPAISFSWFLALFTDCLPVETLFRVWDVFFIEGMDALFRIAIAIMQMNEADLLACDSMPSLYTHLENMTARAWQADKLLKMEGDLRAQVTHSAIIKKRDAHVRALQELMHA</sequence>
<dbReference type="SMART" id="SM00164">
    <property type="entry name" value="TBC"/>
    <property type="match status" value="1"/>
</dbReference>
<dbReference type="InterPro" id="IPR000195">
    <property type="entry name" value="Rab-GAP-TBC_dom"/>
</dbReference>
<feature type="compositionally biased region" description="Polar residues" evidence="1">
    <location>
        <begin position="34"/>
        <end position="47"/>
    </location>
</feature>
<feature type="region of interest" description="Disordered" evidence="1">
    <location>
        <begin position="295"/>
        <end position="396"/>
    </location>
</feature>
<dbReference type="AlphaFoldDB" id="A0A167R413"/>
<accession>A0A167R413</accession>
<dbReference type="Proteomes" id="UP000076738">
    <property type="component" value="Unassembled WGS sequence"/>
</dbReference>
<dbReference type="InterPro" id="IPR050302">
    <property type="entry name" value="Rab_GAP_TBC_domain"/>
</dbReference>
<dbReference type="Gene3D" id="1.10.8.270">
    <property type="entry name" value="putative rabgap domain of human tbc1 domain family member 14 like domains"/>
    <property type="match status" value="1"/>
</dbReference>
<evidence type="ECO:0000259" key="2">
    <source>
        <dbReference type="PROSITE" id="PS50086"/>
    </source>
</evidence>
<feature type="region of interest" description="Disordered" evidence="1">
    <location>
        <begin position="650"/>
        <end position="686"/>
    </location>
</feature>
<dbReference type="Gene3D" id="1.10.472.80">
    <property type="entry name" value="Ypt/Rab-GAP domain of gyp1p, domain 3"/>
    <property type="match status" value="1"/>
</dbReference>
<evidence type="ECO:0000313" key="4">
    <source>
        <dbReference type="Proteomes" id="UP000076738"/>
    </source>
</evidence>
<evidence type="ECO:0000313" key="3">
    <source>
        <dbReference type="EMBL" id="KZP00539.1"/>
    </source>
</evidence>
<feature type="compositionally biased region" description="Low complexity" evidence="1">
    <location>
        <begin position="513"/>
        <end position="522"/>
    </location>
</feature>
<dbReference type="EMBL" id="KV417269">
    <property type="protein sequence ID" value="KZP00539.1"/>
    <property type="molecule type" value="Genomic_DNA"/>
</dbReference>
<feature type="compositionally biased region" description="Polar residues" evidence="1">
    <location>
        <begin position="313"/>
        <end position="337"/>
    </location>
</feature>
<feature type="compositionally biased region" description="Polar residues" evidence="1">
    <location>
        <begin position="650"/>
        <end position="669"/>
    </location>
</feature>
<organism evidence="3 4">
    <name type="scientific">Calocera viscosa (strain TUFC12733)</name>
    <dbReference type="NCBI Taxonomy" id="1330018"/>
    <lineage>
        <taxon>Eukaryota</taxon>
        <taxon>Fungi</taxon>
        <taxon>Dikarya</taxon>
        <taxon>Basidiomycota</taxon>
        <taxon>Agaricomycotina</taxon>
        <taxon>Dacrymycetes</taxon>
        <taxon>Dacrymycetales</taxon>
        <taxon>Dacrymycetaceae</taxon>
        <taxon>Calocera</taxon>
    </lineage>
</organism>
<dbReference type="GO" id="GO:0005096">
    <property type="term" value="F:GTPase activator activity"/>
    <property type="evidence" value="ECO:0007669"/>
    <property type="project" value="TreeGrafter"/>
</dbReference>
<feature type="domain" description="Rab-GAP TBC" evidence="2">
    <location>
        <begin position="985"/>
        <end position="1174"/>
    </location>
</feature>
<dbReference type="STRING" id="1330018.A0A167R413"/>
<protein>
    <submittedName>
        <fullName evidence="3">TBC-domain-containing protein</fullName>
    </submittedName>
</protein>
<reference evidence="3 4" key="1">
    <citation type="journal article" date="2016" name="Mol. Biol. Evol.">
        <title>Comparative Genomics of Early-Diverging Mushroom-Forming Fungi Provides Insights into the Origins of Lignocellulose Decay Capabilities.</title>
        <authorList>
            <person name="Nagy L.G."/>
            <person name="Riley R."/>
            <person name="Tritt A."/>
            <person name="Adam C."/>
            <person name="Daum C."/>
            <person name="Floudas D."/>
            <person name="Sun H."/>
            <person name="Yadav J.S."/>
            <person name="Pangilinan J."/>
            <person name="Larsson K.H."/>
            <person name="Matsuura K."/>
            <person name="Barry K."/>
            <person name="Labutti K."/>
            <person name="Kuo R."/>
            <person name="Ohm R.A."/>
            <person name="Bhattacharya S.S."/>
            <person name="Shirouzu T."/>
            <person name="Yoshinaga Y."/>
            <person name="Martin F.M."/>
            <person name="Grigoriev I.V."/>
            <person name="Hibbett D.S."/>
        </authorList>
    </citation>
    <scope>NUCLEOTIDE SEQUENCE [LARGE SCALE GENOMIC DNA]</scope>
    <source>
        <strain evidence="3 4">TUFC12733</strain>
    </source>
</reference>
<feature type="compositionally biased region" description="Low complexity" evidence="1">
    <location>
        <begin position="827"/>
        <end position="841"/>
    </location>
</feature>
<feature type="region of interest" description="Disordered" evidence="1">
    <location>
        <begin position="825"/>
        <end position="850"/>
    </location>
</feature>
<dbReference type="PROSITE" id="PS50086">
    <property type="entry name" value="TBC_RABGAP"/>
    <property type="match status" value="1"/>
</dbReference>
<feature type="region of interest" description="Disordered" evidence="1">
    <location>
        <begin position="1"/>
        <end position="137"/>
    </location>
</feature>
<dbReference type="PANTHER" id="PTHR47219">
    <property type="entry name" value="RAB GTPASE-ACTIVATING PROTEIN 1-LIKE"/>
    <property type="match status" value="1"/>
</dbReference>
<feature type="compositionally biased region" description="Low complexity" evidence="1">
    <location>
        <begin position="433"/>
        <end position="448"/>
    </location>
</feature>